<feature type="binding site" evidence="7">
    <location>
        <position position="526"/>
    </location>
    <ligand>
        <name>L-aspartate</name>
        <dbReference type="ChEBI" id="CHEBI:29991"/>
    </ligand>
</feature>
<dbReference type="RefSeq" id="WP_050060559.1">
    <property type="nucleotide sequence ID" value="NZ_JACHEK010000007.1"/>
</dbReference>
<dbReference type="InterPro" id="IPR004524">
    <property type="entry name" value="Asp-tRNA-ligase_1"/>
</dbReference>
<dbReference type="GO" id="GO:0004815">
    <property type="term" value="F:aspartate-tRNA ligase activity"/>
    <property type="evidence" value="ECO:0007669"/>
    <property type="project" value="UniProtKB-UniRule"/>
</dbReference>
<dbReference type="InterPro" id="IPR047090">
    <property type="entry name" value="AspRS_core"/>
</dbReference>
<dbReference type="NCBIfam" id="NF001750">
    <property type="entry name" value="PRK00476.1"/>
    <property type="match status" value="1"/>
</dbReference>
<dbReference type="AlphaFoldDB" id="A0A841K4C4"/>
<keyword evidence="2 7" id="KW-0436">Ligase</keyword>
<feature type="binding site" evidence="7">
    <location>
        <position position="238"/>
    </location>
    <ligand>
        <name>ATP</name>
        <dbReference type="ChEBI" id="CHEBI:30616"/>
    </ligand>
</feature>
<dbReference type="GO" id="GO:0005524">
    <property type="term" value="F:ATP binding"/>
    <property type="evidence" value="ECO:0007669"/>
    <property type="project" value="UniProtKB-UniRule"/>
</dbReference>
<dbReference type="PANTHER" id="PTHR22594:SF5">
    <property type="entry name" value="ASPARTATE--TRNA LIGASE, MITOCHONDRIAL"/>
    <property type="match status" value="1"/>
</dbReference>
<feature type="domain" description="Aminoacyl-transfer RNA synthetases class-II family profile" evidence="8">
    <location>
        <begin position="150"/>
        <end position="592"/>
    </location>
</feature>
<feature type="site" description="Important for tRNA non-discrimination" evidence="7">
    <location>
        <position position="39"/>
    </location>
</feature>
<name>A0A841K4C4_9BACT</name>
<sequence>MTLDFLGTLQRTHTCGELRASDAGKSVVLLGWVNRRRDHGNLIFLDLRDRYGISQVVLDKDLGDAAHAKAEQARPEYVVAAVGKVRLRGKDVVNPKMATGEVEIVAEELRILNDAKVPPFSPAEDAIANEEVRLKYRYLDLRRPEMQHNFEVRHKVALAVREYLSGQGFYEIETPFMTRSTPEGARDYLVPSRVHPGNFYALPQSPQLFKQILMISGMDRYFQIARCFRDEDLRADRQPEFTQIDLEMTFPQQETVFRIVEGFLSAAFKAVGITLPTPFPQITYDEAMRNYGIDKPDLRLPGLTDVKSAFTAENLAALQIDASLPVVALRIPKVGELSRKERDDNKPLFDTRKGAKYIDDLKRLEKGFPEAAAKVRELAQGGADDLLIVVAGDAATHIKASDTKSAGRLSEREIAIYSAAGNFRVELAKKYADRHGAFAVTDAAVNSPERDTGLTDGSAAFRPIWVTDFPMFEHDEETGKWMPSHHPFTSPHEEDMDRLVSDPASVRARYYDVAMNGLELGSGSIRIHQQQVQQEIFRALGMSDEEARERFGFFLEALQYGTPPHGGIALGLDRIVMILAGANSLREVIAFPKTAKAIDLMVDAPTPVSEQQLRELHIRPTKG</sequence>
<dbReference type="InterPro" id="IPR047089">
    <property type="entry name" value="Asp-tRNA-ligase_1_N"/>
</dbReference>
<comment type="subcellular location">
    <subcellularLocation>
        <location evidence="7">Cytoplasm</location>
    </subcellularLocation>
</comment>
<dbReference type="GO" id="GO:0050560">
    <property type="term" value="F:aspartate-tRNA(Asn) ligase activity"/>
    <property type="evidence" value="ECO:0007669"/>
    <property type="project" value="UniProtKB-EC"/>
</dbReference>
<evidence type="ECO:0000256" key="4">
    <source>
        <dbReference type="ARBA" id="ARBA00022840"/>
    </source>
</evidence>
<evidence type="ECO:0000256" key="1">
    <source>
        <dbReference type="ARBA" id="ARBA00006303"/>
    </source>
</evidence>
<feature type="binding site" evidence="7">
    <location>
        <position position="229"/>
    </location>
    <ligand>
        <name>L-aspartate</name>
        <dbReference type="ChEBI" id="CHEBI:29991"/>
    </ligand>
</feature>
<gene>
    <name evidence="7" type="primary">aspS</name>
    <name evidence="9" type="ORF">HNQ77_003439</name>
</gene>
<dbReference type="Gene3D" id="3.30.930.10">
    <property type="entry name" value="Bira Bifunctional Protein, Domain 2"/>
    <property type="match status" value="1"/>
</dbReference>
<feature type="binding site" evidence="7">
    <location>
        <position position="183"/>
    </location>
    <ligand>
        <name>L-aspartate</name>
        <dbReference type="ChEBI" id="CHEBI:29991"/>
    </ligand>
</feature>
<evidence type="ECO:0000256" key="3">
    <source>
        <dbReference type="ARBA" id="ARBA00022741"/>
    </source>
</evidence>
<comment type="subunit">
    <text evidence="7">Homodimer.</text>
</comment>
<dbReference type="EMBL" id="JACHEK010000007">
    <property type="protein sequence ID" value="MBB6145478.1"/>
    <property type="molecule type" value="Genomic_DNA"/>
</dbReference>
<feature type="binding site" evidence="7">
    <location>
        <begin position="571"/>
        <end position="574"/>
    </location>
    <ligand>
        <name>ATP</name>
        <dbReference type="ChEBI" id="CHEBI:30616"/>
    </ligand>
</feature>
<dbReference type="PROSITE" id="PS50862">
    <property type="entry name" value="AA_TRNA_LIGASE_II"/>
    <property type="match status" value="1"/>
</dbReference>
<keyword evidence="3 7" id="KW-0547">Nucleotide-binding</keyword>
<dbReference type="SUPFAM" id="SSF50249">
    <property type="entry name" value="Nucleic acid-binding proteins"/>
    <property type="match status" value="1"/>
</dbReference>
<comment type="caution">
    <text evidence="7">Lacks conserved residue(s) required for the propagation of feature annotation.</text>
</comment>
<accession>A0A841K4C4</accession>
<comment type="function">
    <text evidence="7">Aspartyl-tRNA synthetase with relaxed tRNA specificity since it is able to aspartylate not only its cognate tRNA(Asp) but also tRNA(Asn). Reaction proceeds in two steps: L-aspartate is first activated by ATP to form Asp-AMP and then transferred to the acceptor end of tRNA(Asp/Asn).</text>
</comment>
<feature type="binding site" evidence="7">
    <location>
        <position position="519"/>
    </location>
    <ligand>
        <name>ATP</name>
        <dbReference type="ChEBI" id="CHEBI:30616"/>
    </ligand>
</feature>
<keyword evidence="6 7" id="KW-0030">Aminoacyl-tRNA synthetase</keyword>
<dbReference type="InterPro" id="IPR006195">
    <property type="entry name" value="aa-tRNA-synth_II"/>
</dbReference>
<dbReference type="GO" id="GO:0006422">
    <property type="term" value="P:aspartyl-tRNA aminoacylation"/>
    <property type="evidence" value="ECO:0007669"/>
    <property type="project" value="UniProtKB-UniRule"/>
</dbReference>
<dbReference type="NCBIfam" id="TIGR00459">
    <property type="entry name" value="aspS_bact"/>
    <property type="match status" value="1"/>
</dbReference>
<dbReference type="GO" id="GO:0003676">
    <property type="term" value="F:nucleic acid binding"/>
    <property type="evidence" value="ECO:0007669"/>
    <property type="project" value="InterPro"/>
</dbReference>
<keyword evidence="10" id="KW-1185">Reference proteome</keyword>
<dbReference type="InterPro" id="IPR012340">
    <property type="entry name" value="NA-bd_OB-fold"/>
</dbReference>
<feature type="region of interest" description="Aspartate" evidence="7">
    <location>
        <begin position="207"/>
        <end position="210"/>
    </location>
</feature>
<evidence type="ECO:0000256" key="5">
    <source>
        <dbReference type="ARBA" id="ARBA00022917"/>
    </source>
</evidence>
<evidence type="ECO:0000313" key="9">
    <source>
        <dbReference type="EMBL" id="MBB6145478.1"/>
    </source>
</evidence>
<organism evidence="9 10">
    <name type="scientific">Silvibacterium bohemicum</name>
    <dbReference type="NCBI Taxonomy" id="1577686"/>
    <lineage>
        <taxon>Bacteria</taxon>
        <taxon>Pseudomonadati</taxon>
        <taxon>Acidobacteriota</taxon>
        <taxon>Terriglobia</taxon>
        <taxon>Terriglobales</taxon>
        <taxon>Acidobacteriaceae</taxon>
        <taxon>Silvibacterium</taxon>
    </lineage>
</organism>
<dbReference type="InterPro" id="IPR002312">
    <property type="entry name" value="Asp/Asn-tRNA-synth_IIb"/>
</dbReference>
<proteinExistence type="inferred from homology"/>
<dbReference type="Proteomes" id="UP000538666">
    <property type="component" value="Unassembled WGS sequence"/>
</dbReference>
<comment type="catalytic activity">
    <reaction evidence="7">
        <text>tRNA(Asx) + L-aspartate + ATP = L-aspartyl-tRNA(Asx) + AMP + diphosphate</text>
        <dbReference type="Rhea" id="RHEA:18349"/>
        <dbReference type="Rhea" id="RHEA-COMP:9710"/>
        <dbReference type="Rhea" id="RHEA-COMP:9711"/>
        <dbReference type="ChEBI" id="CHEBI:29991"/>
        <dbReference type="ChEBI" id="CHEBI:30616"/>
        <dbReference type="ChEBI" id="CHEBI:33019"/>
        <dbReference type="ChEBI" id="CHEBI:78442"/>
        <dbReference type="ChEBI" id="CHEBI:78516"/>
        <dbReference type="ChEBI" id="CHEBI:456215"/>
        <dbReference type="EC" id="6.1.1.23"/>
    </reaction>
</comment>
<dbReference type="EC" id="6.1.1.23" evidence="7"/>
<keyword evidence="7" id="KW-0963">Cytoplasm</keyword>
<dbReference type="Pfam" id="PF00152">
    <property type="entry name" value="tRNA-synt_2"/>
    <property type="match status" value="1"/>
</dbReference>
<dbReference type="InterPro" id="IPR004364">
    <property type="entry name" value="Aa-tRNA-synt_II"/>
</dbReference>
<dbReference type="InterPro" id="IPR045864">
    <property type="entry name" value="aa-tRNA-synth_II/BPL/LPL"/>
</dbReference>
<evidence type="ECO:0000256" key="6">
    <source>
        <dbReference type="ARBA" id="ARBA00023146"/>
    </source>
</evidence>
<keyword evidence="5 7" id="KW-0648">Protein biosynthesis</keyword>
<reference evidence="9 10" key="1">
    <citation type="submission" date="2020-08" db="EMBL/GenBank/DDBJ databases">
        <title>Genomic Encyclopedia of Type Strains, Phase IV (KMG-IV): sequencing the most valuable type-strain genomes for metagenomic binning, comparative biology and taxonomic classification.</title>
        <authorList>
            <person name="Goeker M."/>
        </authorList>
    </citation>
    <scope>NUCLEOTIDE SEQUENCE [LARGE SCALE GENOMIC DNA]</scope>
    <source>
        <strain evidence="9 10">DSM 103733</strain>
    </source>
</reference>
<dbReference type="SUPFAM" id="SSF55681">
    <property type="entry name" value="Class II aaRS and biotin synthetases"/>
    <property type="match status" value="1"/>
</dbReference>
<comment type="caution">
    <text evidence="9">The sequence shown here is derived from an EMBL/GenBank/DDBJ whole genome shotgun (WGS) entry which is preliminary data.</text>
</comment>
<dbReference type="InterPro" id="IPR004115">
    <property type="entry name" value="GAD-like_sf"/>
</dbReference>
<protein>
    <recommendedName>
        <fullName evidence="7">Aspartate--tRNA(Asp/Asn) ligase</fullName>
        <ecNumber evidence="7">6.1.1.23</ecNumber>
    </recommendedName>
    <alternativeName>
        <fullName evidence="7">Aspartyl-tRNA synthetase</fullName>
        <shortName evidence="7">AspRS</shortName>
    </alternativeName>
    <alternativeName>
        <fullName evidence="7">Non-discriminating aspartyl-tRNA synthetase</fullName>
        <shortName evidence="7">ND-AspRS</shortName>
    </alternativeName>
</protein>
<evidence type="ECO:0000259" key="8">
    <source>
        <dbReference type="PROSITE" id="PS50862"/>
    </source>
</evidence>
<dbReference type="InterPro" id="IPR004365">
    <property type="entry name" value="NA-bd_OB_tRNA"/>
</dbReference>
<dbReference type="PANTHER" id="PTHR22594">
    <property type="entry name" value="ASPARTYL/LYSYL-TRNA SYNTHETASE"/>
    <property type="match status" value="1"/>
</dbReference>
<feature type="binding site" evidence="7">
    <location>
        <begin position="229"/>
        <end position="231"/>
    </location>
    <ligand>
        <name>ATP</name>
        <dbReference type="ChEBI" id="CHEBI:30616"/>
    </ligand>
</feature>
<dbReference type="Pfam" id="PF01336">
    <property type="entry name" value="tRNA_anti-codon"/>
    <property type="match status" value="1"/>
</dbReference>
<dbReference type="OrthoDB" id="9802326at2"/>
<dbReference type="CDD" id="cd04317">
    <property type="entry name" value="EcAspRS_like_N"/>
    <property type="match status" value="1"/>
</dbReference>
<dbReference type="PRINTS" id="PR01042">
    <property type="entry name" value="TRNASYNTHASP"/>
</dbReference>
<dbReference type="GO" id="GO:0005737">
    <property type="term" value="C:cytoplasm"/>
    <property type="evidence" value="ECO:0007669"/>
    <property type="project" value="UniProtKB-SubCell"/>
</dbReference>
<dbReference type="Gene3D" id="2.40.50.140">
    <property type="entry name" value="Nucleic acid-binding proteins"/>
    <property type="match status" value="1"/>
</dbReference>
<evidence type="ECO:0000256" key="2">
    <source>
        <dbReference type="ARBA" id="ARBA00022598"/>
    </source>
</evidence>
<feature type="binding site" evidence="7">
    <location>
        <position position="485"/>
    </location>
    <ligand>
        <name>L-aspartate</name>
        <dbReference type="ChEBI" id="CHEBI:29991"/>
    </ligand>
</feature>
<evidence type="ECO:0000256" key="7">
    <source>
        <dbReference type="HAMAP-Rule" id="MF_00044"/>
    </source>
</evidence>
<dbReference type="Gene3D" id="3.30.1360.30">
    <property type="entry name" value="GAD-like domain"/>
    <property type="match status" value="1"/>
</dbReference>
<comment type="similarity">
    <text evidence="1 7">Belongs to the class-II aminoacyl-tRNA synthetase family. Type 1 subfamily.</text>
</comment>
<keyword evidence="4 7" id="KW-0067">ATP-binding</keyword>
<evidence type="ECO:0000313" key="10">
    <source>
        <dbReference type="Proteomes" id="UP000538666"/>
    </source>
</evidence>
<dbReference type="CDD" id="cd00777">
    <property type="entry name" value="AspRS_core"/>
    <property type="match status" value="1"/>
</dbReference>
<dbReference type="HAMAP" id="MF_00044">
    <property type="entry name" value="Asp_tRNA_synth_type1"/>
    <property type="match status" value="1"/>
</dbReference>